<evidence type="ECO:0000313" key="1">
    <source>
        <dbReference type="EMBL" id="CUR59536.1"/>
    </source>
</evidence>
<dbReference type="Pfam" id="PF01663">
    <property type="entry name" value="Phosphodiest"/>
    <property type="match status" value="1"/>
</dbReference>
<dbReference type="PANTHER" id="PTHR10151">
    <property type="entry name" value="ECTONUCLEOTIDE PYROPHOSPHATASE/PHOSPHODIESTERASE"/>
    <property type="match status" value="1"/>
</dbReference>
<accession>A0A2P2CC25</accession>
<dbReference type="GO" id="GO:0016787">
    <property type="term" value="F:hydrolase activity"/>
    <property type="evidence" value="ECO:0007669"/>
    <property type="project" value="UniProtKB-ARBA"/>
</dbReference>
<dbReference type="SUPFAM" id="SSF53649">
    <property type="entry name" value="Alkaline phosphatase-like"/>
    <property type="match status" value="1"/>
</dbReference>
<reference evidence="1" key="1">
    <citation type="submission" date="2015-08" db="EMBL/GenBank/DDBJ databases">
        <authorList>
            <person name="Babu N.S."/>
            <person name="Beckwith C.J."/>
            <person name="Beseler K.G."/>
            <person name="Brison A."/>
            <person name="Carone J.V."/>
            <person name="Caskin T.P."/>
            <person name="Diamond M."/>
            <person name="Durham M.E."/>
            <person name="Foxe J.M."/>
            <person name="Go M."/>
            <person name="Henderson B.A."/>
            <person name="Jones I.B."/>
            <person name="McGettigan J.A."/>
            <person name="Micheletti S.J."/>
            <person name="Nasrallah M.E."/>
            <person name="Ortiz D."/>
            <person name="Piller C.R."/>
            <person name="Privatt S.R."/>
            <person name="Schneider S.L."/>
            <person name="Sharp S."/>
            <person name="Smith T.C."/>
            <person name="Stanton J.D."/>
            <person name="Ullery H.E."/>
            <person name="Wilson R.J."/>
            <person name="Serrano M.G."/>
            <person name="Buck G."/>
            <person name="Lee V."/>
            <person name="Wang Y."/>
            <person name="Carvalho R."/>
            <person name="Voegtly L."/>
            <person name="Shi R."/>
            <person name="Duckworth R."/>
            <person name="Johnson A."/>
            <person name="Loviza R."/>
            <person name="Walstead R."/>
            <person name="Shah Z."/>
            <person name="Kiflezghi M."/>
            <person name="Wade K."/>
            <person name="Ball S.L."/>
            <person name="Bradley K.W."/>
            <person name="Asai D.J."/>
            <person name="Bowman C.A."/>
            <person name="Russell D.A."/>
            <person name="Pope W.H."/>
            <person name="Jacobs-Sera D."/>
            <person name="Hendrix R.W."/>
            <person name="Hatfull G.F."/>
        </authorList>
    </citation>
    <scope>NUCLEOTIDE SEQUENCE</scope>
</reference>
<dbReference type="PANTHER" id="PTHR10151:SF120">
    <property type="entry name" value="BIS(5'-ADENOSYL)-TRIPHOSPHATASE"/>
    <property type="match status" value="1"/>
</dbReference>
<dbReference type="Gene3D" id="3.40.720.10">
    <property type="entry name" value="Alkaline Phosphatase, subunit A"/>
    <property type="match status" value="1"/>
</dbReference>
<dbReference type="InterPro" id="IPR017850">
    <property type="entry name" value="Alkaline_phosphatase_core_sf"/>
</dbReference>
<organism evidence="1">
    <name type="scientific">metagenome</name>
    <dbReference type="NCBI Taxonomy" id="256318"/>
    <lineage>
        <taxon>unclassified sequences</taxon>
        <taxon>metagenomes</taxon>
    </lineage>
</organism>
<proteinExistence type="predicted"/>
<sequence>MSIQSDAMHRSSIGLRVGIAGVVLLALAGCSAAQQPHAMVPAAASTKPERIVVVISVDGFNPSSINVLGPEATPGFQRLIREGATTLQARSSYEVTKTLPNHTGMMTGRRILGPRGHHVTFNADDGTTLRRSAGHYVTGIFDVAHNRGRSTALYTSKDKFRFLVRSWDAKHGARDRIGADNGRDKISRFDLAETDELVDDITRRLSNDPDDLSFLHLALPDLAGHEYGWMSPRYLAAVEQTDAQVARVLDTISGDAWLSEHAVVVLTADHGGKQGALNHDNPRLKADFRVPFMVWGARIAAGQGLYRLNPERTSPGSRRPSYAGTQPIRNIDVAGLAMKLLGLPQVPGGTIPGMDPLHVHQH</sequence>
<dbReference type="AlphaFoldDB" id="A0A2P2CC25"/>
<dbReference type="EMBL" id="CZKA01000058">
    <property type="protein sequence ID" value="CUR59536.1"/>
    <property type="molecule type" value="Genomic_DNA"/>
</dbReference>
<gene>
    <name evidence="1" type="ORF">NOCA2610054</name>
</gene>
<name>A0A2P2CC25_9ZZZZ</name>
<dbReference type="InterPro" id="IPR002591">
    <property type="entry name" value="Phosphodiest/P_Trfase"/>
</dbReference>
<protein>
    <submittedName>
        <fullName evidence="1">Putative Type I phosphodiesterase/nucleotide pyrophosphatase</fullName>
    </submittedName>
</protein>